<evidence type="ECO:0000313" key="4">
    <source>
        <dbReference type="EMBL" id="MFH5243910.1"/>
    </source>
</evidence>
<keyword evidence="7" id="KW-1185">Reference proteome</keyword>
<proteinExistence type="predicted"/>
<sequence length="209" mass="22891">MNPVAELARRPMRTVRAKDIPDLYAHPRKELARLASNGTLHRLAYGYYIVVPTEHINTGWKPAIETAAAAIATTIAGPNNAILMGVTAARMHGALPRARAVTTVAIPKQHAPIELTDRKGIVRFVKRATDTLDAERITTEAGPTLVTTPEQTVLDLAHITDTVDTDITKAIVTLYRKCDPSQLHALATDQRKLAALRRAEQILDDRKDA</sequence>
<dbReference type="Proteomes" id="UP001609176">
    <property type="component" value="Unassembled WGS sequence"/>
</dbReference>
<evidence type="ECO:0000259" key="1">
    <source>
        <dbReference type="Pfam" id="PF09407"/>
    </source>
</evidence>
<protein>
    <submittedName>
        <fullName evidence="3">Type IV toxin-antitoxin system AbiEi family antitoxin</fullName>
    </submittedName>
</protein>
<dbReference type="Pfam" id="PF09407">
    <property type="entry name" value="AbiEi_1"/>
    <property type="match status" value="1"/>
</dbReference>
<dbReference type="EMBL" id="JBIMSN010000155">
    <property type="protein sequence ID" value="MFH5232696.1"/>
    <property type="molecule type" value="Genomic_DNA"/>
</dbReference>
<comment type="caution">
    <text evidence="3">The sequence shown here is derived from an EMBL/GenBank/DDBJ whole genome shotgun (WGS) entry which is preliminary data.</text>
</comment>
<organism evidence="3 7">
    <name type="scientific">Antrihabitans spumae</name>
    <dbReference type="NCBI Taxonomy" id="3373370"/>
    <lineage>
        <taxon>Bacteria</taxon>
        <taxon>Bacillati</taxon>
        <taxon>Actinomycetota</taxon>
        <taxon>Actinomycetes</taxon>
        <taxon>Mycobacteriales</taxon>
        <taxon>Nocardiaceae</taxon>
        <taxon>Antrihabitans</taxon>
    </lineage>
</organism>
<dbReference type="InterPro" id="IPR018547">
    <property type="entry name" value="AbiEi_C"/>
</dbReference>
<dbReference type="Proteomes" id="UP001609219">
    <property type="component" value="Unassembled WGS sequence"/>
</dbReference>
<dbReference type="Proteomes" id="UP001609175">
    <property type="component" value="Unassembled WGS sequence"/>
</dbReference>
<evidence type="ECO:0000313" key="5">
    <source>
        <dbReference type="Proteomes" id="UP001609175"/>
    </source>
</evidence>
<feature type="domain" description="AbiEi antitoxin C-terminal" evidence="1">
    <location>
        <begin position="75"/>
        <end position="204"/>
    </location>
</feature>
<evidence type="ECO:0000313" key="3">
    <source>
        <dbReference type="EMBL" id="MFH5232696.1"/>
    </source>
</evidence>
<gene>
    <name evidence="4" type="ORF">ACHIPV_18810</name>
    <name evidence="2" type="ORF">ACHIPZ_07500</name>
    <name evidence="3" type="ORF">ACHIRB_29625</name>
</gene>
<accession>A0ABW7KDW2</accession>
<dbReference type="EMBL" id="JBIMSP010000033">
    <property type="protein sequence ID" value="MFH5243910.1"/>
    <property type="molecule type" value="Genomic_DNA"/>
</dbReference>
<evidence type="ECO:0000313" key="6">
    <source>
        <dbReference type="Proteomes" id="UP001609176"/>
    </source>
</evidence>
<evidence type="ECO:0000313" key="7">
    <source>
        <dbReference type="Proteomes" id="UP001609219"/>
    </source>
</evidence>
<dbReference type="RefSeq" id="WP_395113484.1">
    <property type="nucleotide sequence ID" value="NZ_JBIMSN010000155.1"/>
</dbReference>
<name>A0ABW7KDW2_9NOCA</name>
<dbReference type="EMBL" id="JBIMSO010000033">
    <property type="protein sequence ID" value="MFH5208057.1"/>
    <property type="molecule type" value="Genomic_DNA"/>
</dbReference>
<evidence type="ECO:0000313" key="2">
    <source>
        <dbReference type="EMBL" id="MFH5208057.1"/>
    </source>
</evidence>
<reference evidence="5 6" key="1">
    <citation type="submission" date="2024-10" db="EMBL/GenBank/DDBJ databases">
        <authorList>
            <person name="Riesco R."/>
        </authorList>
    </citation>
    <scope>NUCLEOTIDE SEQUENCE [LARGE SCALE GENOMIC DNA]</scope>
    <source>
        <strain evidence="4 6">NCIMB 15448</strain>
        <strain evidence="2 5">NCIMB 15449</strain>
        <strain evidence="3 7">NCIMB 15450</strain>
    </source>
</reference>